<keyword evidence="3 15" id="KW-0808">Transferase</keyword>
<evidence type="ECO:0000256" key="1">
    <source>
        <dbReference type="ARBA" id="ARBA00022443"/>
    </source>
</evidence>
<keyword evidence="2" id="KW-0597">Phosphoprotein</keyword>
<keyword evidence="10" id="KW-0449">Lipoprotein</keyword>
<dbReference type="PROSITE" id="PS50002">
    <property type="entry name" value="SH3"/>
    <property type="match status" value="1"/>
</dbReference>
<dbReference type="KEGG" id="bbel:109463782"/>
<dbReference type="Gene3D" id="1.10.510.10">
    <property type="entry name" value="Transferase(Phosphotransferase) domain 1"/>
    <property type="match status" value="1"/>
</dbReference>
<dbReference type="InterPro" id="IPR008266">
    <property type="entry name" value="Tyr_kinase_AS"/>
</dbReference>
<sequence length="550" mass="61823">MGGKSSKSKQKDKDGKKQKKSKNKGNKENHPGDDVPDTGFDPFGGSASPTPFVGSGSPANGNARIGIPSFHDHTPGPMQGTVGVLLFQALYDYEARTEDDLSFKKGDLLQIVNNNDGDWWMAQSMTTNQQGYVPSNYIAPSASVESEDWYFGKITRKDAERLLTMTPTLSPGTFLVREPERRQGGHTYTLSVRDWEEVKGVNAKHYKIMKHDNTGYYISQRKHFDSVSELIAHYKGIFGDFRRRSSTSSDGLCRKLTESCPKVNPETGGLAKDAWEIDRNSLKFDKKLGAGCFGEVWAGTWNNKTRVAIKTLKAGTMSPQAFLQEANIMKKLRHKNLVSLYAVCSEKEPIYIVTEMMMHGSLLDYLRQGAGMALKFKELVEMSAQIAAGMGYIEKMNYIHRDLRAANVLVGDNNLCKVADFGLARLVNDDIYEASAESRFPIKWTAPEAIEYGQFTIKSDVWSFGIMMTELLTKGKIPYPGMNNAQVMQQVSRGYRMPLESFSCPDSLYEQMIKCWDVSPEKRPTFEFLANFLDDYFAVTEPDYKEPDEF</sequence>
<dbReference type="Gene3D" id="3.30.200.20">
    <property type="entry name" value="Phosphorylase Kinase, domain 1"/>
    <property type="match status" value="1"/>
</dbReference>
<evidence type="ECO:0000256" key="8">
    <source>
        <dbReference type="ARBA" id="ARBA00022999"/>
    </source>
</evidence>
<dbReference type="PROSITE" id="PS50011">
    <property type="entry name" value="PROTEIN_KINASE_DOM"/>
    <property type="match status" value="1"/>
</dbReference>
<dbReference type="SUPFAM" id="SSF50044">
    <property type="entry name" value="SH3-domain"/>
    <property type="match status" value="1"/>
</dbReference>
<dbReference type="InterPro" id="IPR036028">
    <property type="entry name" value="SH3-like_dom_sf"/>
</dbReference>
<evidence type="ECO:0000256" key="4">
    <source>
        <dbReference type="ARBA" id="ARBA00022707"/>
    </source>
</evidence>
<feature type="domain" description="SH2" evidence="17">
    <location>
        <begin position="149"/>
        <end position="235"/>
    </location>
</feature>
<feature type="binding site" evidence="14">
    <location>
        <position position="310"/>
    </location>
    <ligand>
        <name>ATP</name>
        <dbReference type="ChEBI" id="CHEBI:30616"/>
    </ligand>
</feature>
<evidence type="ECO:0000256" key="7">
    <source>
        <dbReference type="ARBA" id="ARBA00022840"/>
    </source>
</evidence>
<dbReference type="PROSITE" id="PS50001">
    <property type="entry name" value="SH2"/>
    <property type="match status" value="1"/>
</dbReference>
<dbReference type="PROSITE" id="PS00109">
    <property type="entry name" value="PROTEIN_KINASE_TYR"/>
    <property type="match status" value="1"/>
</dbReference>
<keyword evidence="1 13" id="KW-0728">SH3 domain</keyword>
<dbReference type="InterPro" id="IPR020635">
    <property type="entry name" value="Tyr_kinase_cat_dom"/>
</dbReference>
<evidence type="ECO:0000259" key="18">
    <source>
        <dbReference type="PROSITE" id="PS50002"/>
    </source>
</evidence>
<evidence type="ECO:0000256" key="9">
    <source>
        <dbReference type="ARBA" id="ARBA00023137"/>
    </source>
</evidence>
<dbReference type="InterPro" id="IPR000719">
    <property type="entry name" value="Prot_kinase_dom"/>
</dbReference>
<dbReference type="InterPro" id="IPR017441">
    <property type="entry name" value="Protein_kinase_ATP_BS"/>
</dbReference>
<dbReference type="PRINTS" id="PR00109">
    <property type="entry name" value="TYRKINASE"/>
</dbReference>
<dbReference type="Pfam" id="PF07714">
    <property type="entry name" value="PK_Tyr_Ser-Thr"/>
    <property type="match status" value="1"/>
</dbReference>
<dbReference type="FunFam" id="3.30.200.20:FF:000036">
    <property type="entry name" value="Tyrosine-protein kinase"/>
    <property type="match status" value="1"/>
</dbReference>
<dbReference type="Proteomes" id="UP000515135">
    <property type="component" value="Unplaced"/>
</dbReference>
<dbReference type="PRINTS" id="PR00452">
    <property type="entry name" value="SH3DOMAIN"/>
</dbReference>
<evidence type="ECO:0000256" key="13">
    <source>
        <dbReference type="PROSITE-ProRule" id="PRU00192"/>
    </source>
</evidence>
<keyword evidence="9 15" id="KW-0829">Tyrosine-protein kinase</keyword>
<dbReference type="CDD" id="cd11845">
    <property type="entry name" value="SH3_Src_like"/>
    <property type="match status" value="1"/>
</dbReference>
<dbReference type="SUPFAM" id="SSF56112">
    <property type="entry name" value="Protein kinase-like (PK-like)"/>
    <property type="match status" value="1"/>
</dbReference>
<dbReference type="GO" id="GO:0004715">
    <property type="term" value="F:non-membrane spanning protein tyrosine kinase activity"/>
    <property type="evidence" value="ECO:0007669"/>
    <property type="project" value="UniProtKB-EC"/>
</dbReference>
<dbReference type="RefSeq" id="XP_019616201.1">
    <property type="nucleotide sequence ID" value="XM_019760642.1"/>
</dbReference>
<evidence type="ECO:0000256" key="14">
    <source>
        <dbReference type="PROSITE-ProRule" id="PRU10141"/>
    </source>
</evidence>
<dbReference type="GeneID" id="109463782"/>
<dbReference type="Pfam" id="PF00017">
    <property type="entry name" value="SH2"/>
    <property type="match status" value="1"/>
</dbReference>
<dbReference type="AlphaFoldDB" id="A0A6P4YGQ8"/>
<dbReference type="Pfam" id="PF00018">
    <property type="entry name" value="SH3_1"/>
    <property type="match status" value="1"/>
</dbReference>
<dbReference type="FunFam" id="1.10.510.10:FF:000318">
    <property type="entry name" value="Tyrosine-protein kinase"/>
    <property type="match status" value="1"/>
</dbReference>
<keyword evidence="8 12" id="KW-0727">SH2 domain</keyword>
<gene>
    <name evidence="21" type="primary">LOC109463782</name>
</gene>
<evidence type="ECO:0000256" key="15">
    <source>
        <dbReference type="RuleBase" id="RU362096"/>
    </source>
</evidence>
<comment type="catalytic activity">
    <reaction evidence="11 15">
        <text>L-tyrosyl-[protein] + ATP = O-phospho-L-tyrosyl-[protein] + ADP + H(+)</text>
        <dbReference type="Rhea" id="RHEA:10596"/>
        <dbReference type="Rhea" id="RHEA-COMP:10136"/>
        <dbReference type="Rhea" id="RHEA-COMP:20101"/>
        <dbReference type="ChEBI" id="CHEBI:15378"/>
        <dbReference type="ChEBI" id="CHEBI:30616"/>
        <dbReference type="ChEBI" id="CHEBI:46858"/>
        <dbReference type="ChEBI" id="CHEBI:61978"/>
        <dbReference type="ChEBI" id="CHEBI:456216"/>
        <dbReference type="EC" id="2.7.10.2"/>
    </reaction>
</comment>
<feature type="region of interest" description="Disordered" evidence="16">
    <location>
        <begin position="1"/>
        <end position="74"/>
    </location>
</feature>
<dbReference type="InterPro" id="IPR001245">
    <property type="entry name" value="Ser-Thr/Tyr_kinase_cat_dom"/>
</dbReference>
<organism evidence="20 21">
    <name type="scientific">Branchiostoma belcheri</name>
    <name type="common">Amphioxus</name>
    <dbReference type="NCBI Taxonomy" id="7741"/>
    <lineage>
        <taxon>Eukaryota</taxon>
        <taxon>Metazoa</taxon>
        <taxon>Chordata</taxon>
        <taxon>Cephalochordata</taxon>
        <taxon>Leptocardii</taxon>
        <taxon>Amphioxiformes</taxon>
        <taxon>Branchiostomatidae</taxon>
        <taxon>Branchiostoma</taxon>
    </lineage>
</organism>
<evidence type="ECO:0000313" key="20">
    <source>
        <dbReference type="Proteomes" id="UP000515135"/>
    </source>
</evidence>
<dbReference type="PRINTS" id="PR00401">
    <property type="entry name" value="SH2DOMAIN"/>
</dbReference>
<dbReference type="InterPro" id="IPR000980">
    <property type="entry name" value="SH2"/>
</dbReference>
<keyword evidence="7 14" id="KW-0067">ATP-binding</keyword>
<evidence type="ECO:0000259" key="19">
    <source>
        <dbReference type="PROSITE" id="PS50011"/>
    </source>
</evidence>
<dbReference type="GO" id="GO:0005524">
    <property type="term" value="F:ATP binding"/>
    <property type="evidence" value="ECO:0007669"/>
    <property type="project" value="UniProtKB-UniRule"/>
</dbReference>
<dbReference type="SMART" id="SM00326">
    <property type="entry name" value="SH3"/>
    <property type="match status" value="1"/>
</dbReference>
<dbReference type="Gene3D" id="2.30.30.40">
    <property type="entry name" value="SH3 Domains"/>
    <property type="match status" value="1"/>
</dbReference>
<keyword evidence="5 14" id="KW-0547">Nucleotide-binding</keyword>
<dbReference type="SMART" id="SM00252">
    <property type="entry name" value="SH2"/>
    <property type="match status" value="1"/>
</dbReference>
<dbReference type="SMART" id="SM00219">
    <property type="entry name" value="TyrKc"/>
    <property type="match status" value="1"/>
</dbReference>
<dbReference type="PANTHER" id="PTHR24418">
    <property type="entry name" value="TYROSINE-PROTEIN KINASE"/>
    <property type="match status" value="1"/>
</dbReference>
<evidence type="ECO:0000256" key="5">
    <source>
        <dbReference type="ARBA" id="ARBA00022741"/>
    </source>
</evidence>
<dbReference type="OrthoDB" id="4062651at2759"/>
<keyword evidence="4" id="KW-0519">Myristate</keyword>
<evidence type="ECO:0000256" key="6">
    <source>
        <dbReference type="ARBA" id="ARBA00022777"/>
    </source>
</evidence>
<dbReference type="SUPFAM" id="SSF55550">
    <property type="entry name" value="SH2 domain"/>
    <property type="match status" value="1"/>
</dbReference>
<protein>
    <recommendedName>
        <fullName evidence="15">Tyrosine-protein kinase</fullName>
        <ecNumber evidence="15">2.7.10.2</ecNumber>
    </recommendedName>
</protein>
<dbReference type="CDD" id="cd05034">
    <property type="entry name" value="PTKc_Src_like"/>
    <property type="match status" value="1"/>
</dbReference>
<dbReference type="InterPro" id="IPR001452">
    <property type="entry name" value="SH3_domain"/>
</dbReference>
<comment type="similarity">
    <text evidence="15">Belongs to the protein kinase superfamily. Tyr protein kinase family.</text>
</comment>
<dbReference type="InterPro" id="IPR011009">
    <property type="entry name" value="Kinase-like_dom_sf"/>
</dbReference>
<evidence type="ECO:0000256" key="3">
    <source>
        <dbReference type="ARBA" id="ARBA00022679"/>
    </source>
</evidence>
<evidence type="ECO:0000256" key="12">
    <source>
        <dbReference type="PROSITE-ProRule" id="PRU00191"/>
    </source>
</evidence>
<proteinExistence type="inferred from homology"/>
<accession>A0A6P4YGQ8</accession>
<evidence type="ECO:0000256" key="10">
    <source>
        <dbReference type="ARBA" id="ARBA00023288"/>
    </source>
</evidence>
<dbReference type="EC" id="2.7.10.2" evidence="15"/>
<feature type="domain" description="Protein kinase" evidence="19">
    <location>
        <begin position="282"/>
        <end position="537"/>
    </location>
</feature>
<keyword evidence="20" id="KW-1185">Reference proteome</keyword>
<feature type="domain" description="SH3" evidence="18">
    <location>
        <begin position="82"/>
        <end position="143"/>
    </location>
</feature>
<evidence type="ECO:0000256" key="16">
    <source>
        <dbReference type="SAM" id="MobiDB-lite"/>
    </source>
</evidence>
<evidence type="ECO:0000259" key="17">
    <source>
        <dbReference type="PROSITE" id="PS50001"/>
    </source>
</evidence>
<keyword evidence="6 15" id="KW-0418">Kinase</keyword>
<evidence type="ECO:0000256" key="11">
    <source>
        <dbReference type="ARBA" id="ARBA00051245"/>
    </source>
</evidence>
<evidence type="ECO:0000256" key="2">
    <source>
        <dbReference type="ARBA" id="ARBA00022553"/>
    </source>
</evidence>
<reference evidence="21" key="1">
    <citation type="submission" date="2025-08" db="UniProtKB">
        <authorList>
            <consortium name="RefSeq"/>
        </authorList>
    </citation>
    <scope>IDENTIFICATION</scope>
    <source>
        <tissue evidence="21">Gonad</tissue>
    </source>
</reference>
<name>A0A6P4YGQ8_BRABE</name>
<dbReference type="InterPro" id="IPR050198">
    <property type="entry name" value="Non-receptor_tyrosine_kinases"/>
</dbReference>
<dbReference type="Gene3D" id="3.30.505.10">
    <property type="entry name" value="SH2 domain"/>
    <property type="match status" value="1"/>
</dbReference>
<dbReference type="InterPro" id="IPR036860">
    <property type="entry name" value="SH2_dom_sf"/>
</dbReference>
<evidence type="ECO:0000313" key="21">
    <source>
        <dbReference type="RefSeq" id="XP_019616201.1"/>
    </source>
</evidence>
<dbReference type="PROSITE" id="PS00107">
    <property type="entry name" value="PROTEIN_KINASE_ATP"/>
    <property type="match status" value="1"/>
</dbReference>